<dbReference type="KEGG" id="gta:BCM27_00050"/>
<gene>
    <name evidence="2" type="ORF">DLJ61_00050</name>
</gene>
<dbReference type="EMBL" id="CP029604">
    <property type="protein sequence ID" value="AWO82169.1"/>
    <property type="molecule type" value="Genomic_DNA"/>
</dbReference>
<evidence type="ECO:0000313" key="3">
    <source>
        <dbReference type="Proteomes" id="UP000247118"/>
    </source>
</evidence>
<reference evidence="2 3" key="1">
    <citation type="submission" date="2018-05" db="EMBL/GenBank/DDBJ databases">
        <title>Complete genome sequence of Gordonia terrae NRRL B-16283.</title>
        <authorList>
            <person name="Garlena R.A."/>
            <person name="Russell D.A."/>
            <person name="Hatfull G.F."/>
        </authorList>
    </citation>
    <scope>NUCLEOTIDE SEQUENCE [LARGE SCALE GENOMIC DNA]</scope>
    <source>
        <strain evidence="2 3">NRRL B-16283</strain>
    </source>
</reference>
<organism evidence="2 3">
    <name type="scientific">Gordonia terrae</name>
    <dbReference type="NCBI Taxonomy" id="2055"/>
    <lineage>
        <taxon>Bacteria</taxon>
        <taxon>Bacillati</taxon>
        <taxon>Actinomycetota</taxon>
        <taxon>Actinomycetes</taxon>
        <taxon>Mycobacteriales</taxon>
        <taxon>Gordoniaceae</taxon>
        <taxon>Gordonia</taxon>
    </lineage>
</organism>
<proteinExistence type="predicted"/>
<name>A0AAD0K355_9ACTN</name>
<dbReference type="Proteomes" id="UP000247118">
    <property type="component" value="Chromosome"/>
</dbReference>
<accession>A0AAD0K355</accession>
<feature type="region of interest" description="Disordered" evidence="1">
    <location>
        <begin position="37"/>
        <end position="77"/>
    </location>
</feature>
<evidence type="ECO:0000313" key="2">
    <source>
        <dbReference type="EMBL" id="AWO82169.1"/>
    </source>
</evidence>
<evidence type="ECO:0000256" key="1">
    <source>
        <dbReference type="SAM" id="MobiDB-lite"/>
    </source>
</evidence>
<sequence>MRLDEPLVAFGVSLDRRLSSQPHNRPVTMWTEEMQDLDGASPAGPASSLQIPQKLSPVATAVADHGLHEHRERRRWR</sequence>
<dbReference type="AlphaFoldDB" id="A0AAD0K355"/>
<protein>
    <submittedName>
        <fullName evidence="2">Uncharacterized protein</fullName>
    </submittedName>
</protein>